<proteinExistence type="predicted"/>
<comment type="caution">
    <text evidence="1">The sequence shown here is derived from an EMBL/GenBank/DDBJ whole genome shotgun (WGS) entry which is preliminary data.</text>
</comment>
<reference evidence="1 2" key="1">
    <citation type="submission" date="2020-08" db="EMBL/GenBank/DDBJ databases">
        <title>Functional genomics of gut bacteria from endangered species of beetles.</title>
        <authorList>
            <person name="Carlos-Shanley C."/>
        </authorList>
    </citation>
    <scope>NUCLEOTIDE SEQUENCE [LARGE SCALE GENOMIC DNA]</scope>
    <source>
        <strain evidence="1 2">S00124</strain>
    </source>
</reference>
<organism evidence="1 2">
    <name type="scientific">Comamonas odontotermitis</name>
    <dbReference type="NCBI Taxonomy" id="379895"/>
    <lineage>
        <taxon>Bacteria</taxon>
        <taxon>Pseudomonadati</taxon>
        <taxon>Pseudomonadota</taxon>
        <taxon>Betaproteobacteria</taxon>
        <taxon>Burkholderiales</taxon>
        <taxon>Comamonadaceae</taxon>
        <taxon>Comamonas</taxon>
    </lineage>
</organism>
<keyword evidence="2" id="KW-1185">Reference proteome</keyword>
<evidence type="ECO:0000313" key="1">
    <source>
        <dbReference type="EMBL" id="MBB6576164.1"/>
    </source>
</evidence>
<dbReference type="Proteomes" id="UP000562492">
    <property type="component" value="Unassembled WGS sequence"/>
</dbReference>
<protein>
    <recommendedName>
        <fullName evidence="3">Lipoprotein SmpA/OmlA domain-containing protein</fullName>
    </recommendedName>
</protein>
<dbReference type="RefSeq" id="WP_233464196.1">
    <property type="nucleotide sequence ID" value="NZ_JACHKZ010000001.1"/>
</dbReference>
<sequence>MHTPLSHRTAYFQAAGRRPASLLHRLCVVLAAGLLLAGCVYPTQFKPGDSTQAVQAKLGAPFSVVKTDDGGERWLYSTQPMGREAFQLRFGANGQLQSTTQVLTAENFGAIRNGQYTEQQLLQDFGPPMEVTQVYSFKGRVFTYRFWDNNIKRFAHVHIDPQGVVQKLMFMDEPTPEPRQRD</sequence>
<dbReference type="EMBL" id="JACHKZ010000001">
    <property type="protein sequence ID" value="MBB6576164.1"/>
    <property type="molecule type" value="Genomic_DNA"/>
</dbReference>
<gene>
    <name evidence="1" type="ORF">HNP33_000212</name>
</gene>
<evidence type="ECO:0008006" key="3">
    <source>
        <dbReference type="Google" id="ProtNLM"/>
    </source>
</evidence>
<accession>A0ABR6RAK4</accession>
<evidence type="ECO:0000313" key="2">
    <source>
        <dbReference type="Proteomes" id="UP000562492"/>
    </source>
</evidence>
<name>A0ABR6RAK4_9BURK</name>